<dbReference type="KEGG" id="yli:2912154"/>
<dbReference type="AlphaFoldDB" id="A0A1D8NGZ3"/>
<dbReference type="Gene3D" id="2.130.10.10">
    <property type="entry name" value="YVTN repeat-like/Quinoprotein amine dehydrogenase"/>
    <property type="match status" value="1"/>
</dbReference>
<evidence type="ECO:0000256" key="1">
    <source>
        <dbReference type="SAM" id="MobiDB-lite"/>
    </source>
</evidence>
<dbReference type="Proteomes" id="UP000182444">
    <property type="component" value="Chromosome 1E"/>
</dbReference>
<dbReference type="InterPro" id="IPR044230">
    <property type="entry name" value="GTF3C4"/>
</dbReference>
<feature type="compositionally biased region" description="Basic and acidic residues" evidence="1">
    <location>
        <begin position="218"/>
        <end position="230"/>
    </location>
</feature>
<dbReference type="Pfam" id="PF12657">
    <property type="entry name" value="TFIIIC_delta"/>
    <property type="match status" value="1"/>
</dbReference>
<feature type="region of interest" description="Disordered" evidence="1">
    <location>
        <begin position="218"/>
        <end position="259"/>
    </location>
</feature>
<sequence length="788" mass="86753">MLLLCTTPPSRQIILVTSDAKNNGAFRPHPTVTASPNRHPNRITVDTDSQINTRHLHTMLKDIRLPRIQPSATGGALAWSDDGDLSIAAGSDAVVLNVNGPITSRDDEIDSVRDRNWAQFPETNFTINKSDTMDAIPVTAGGSTSIPGNQIQYGSGDRHVADIAWSPTGLGKMHGCLIGLLNTTHELFIYDHRGQVEKHSWTLCHNVADVLYKRVKKETGETNGEDHPTVVEEPTNGDSSMIDHGEDTPKGSRAGTPSVPGITEQEYTREQYYSFQIHSFAWSPTIDKNNYVAVGTGRGEIIVLSVEANDLKIVASTFTRDRQIVKLAWDATPYGGSALVAVTDANEVVKLTWDNEKQELGEPSTLISSSRFVIAAMSFVNGTVAVSQPHRLTWVSPEGKIESPLWGDSNTVSDIAIHDDKVLIVTYKGGVVYWNPTSNTMEQQEQTMALLMKRLTTAKENNGSLNGVTPSFNTLDYEAVISGAAISPHGTFLSIFYAVTPTNVLKFPIPSTVVTRVAFVPLITPTSLSHDAVPLRPSSMAAGEAMQSSQWEFQVWGRVAQKLFKDEDGQAGMVFKSNYLEHLATQFNLSPSQHITQHMAETNGTLEELLNSVFLSDELDKARFSAFYDLTLIPEMQKLLFSLVLFYVSKNWDSVSPKLSGYDFAILSAFTEIAGQQEPPIPLTPELGMVTVKTDFISESFDMNAQAQNLEVVVSTEGHTWKRCALTQLPILILDPLTPSWGPSKILNWRSLEPSTLGYLTKTLLAVFPLCPYTGTRYYENVPQIYNE</sequence>
<accession>A0A1D8NGZ3</accession>
<dbReference type="VEuPathDB" id="FungiDB:YALI0_E03542g"/>
<dbReference type="eggNOG" id="ENOG502RFBH">
    <property type="taxonomic scope" value="Eukaryota"/>
</dbReference>
<evidence type="ECO:0000313" key="3">
    <source>
        <dbReference type="EMBL" id="AOW04901.1"/>
    </source>
</evidence>
<reference evidence="3 4" key="1">
    <citation type="journal article" date="2016" name="PLoS ONE">
        <title>Sequence Assembly of Yarrowia lipolytica Strain W29/CLIB89 Shows Transposable Element Diversity.</title>
        <authorList>
            <person name="Magnan C."/>
            <person name="Yu J."/>
            <person name="Chang I."/>
            <person name="Jahn E."/>
            <person name="Kanomata Y."/>
            <person name="Wu J."/>
            <person name="Zeller M."/>
            <person name="Oakes M."/>
            <person name="Baldi P."/>
            <person name="Sandmeyer S."/>
        </authorList>
    </citation>
    <scope>NUCLEOTIDE SEQUENCE [LARGE SCALE GENOMIC DNA]</scope>
    <source>
        <strain evidence="4">CLIB89(W29)</strain>
    </source>
</reference>
<feature type="domain" description="Transcription factor IIIC 90kDa subunit N-terminal" evidence="2">
    <location>
        <begin position="79"/>
        <end position="521"/>
    </location>
</feature>
<evidence type="ECO:0000313" key="4">
    <source>
        <dbReference type="Proteomes" id="UP000182444"/>
    </source>
</evidence>
<dbReference type="InterPro" id="IPR024761">
    <property type="entry name" value="TFIIIC_delta_N"/>
</dbReference>
<protein>
    <recommendedName>
        <fullName evidence="2">Transcription factor IIIC 90kDa subunit N-terminal domain-containing protein</fullName>
    </recommendedName>
</protein>
<dbReference type="GO" id="GO:0006384">
    <property type="term" value="P:transcription initiation at RNA polymerase III promoter"/>
    <property type="evidence" value="ECO:0007669"/>
    <property type="project" value="InterPro"/>
</dbReference>
<dbReference type="GO" id="GO:0004402">
    <property type="term" value="F:histone acetyltransferase activity"/>
    <property type="evidence" value="ECO:0007669"/>
    <property type="project" value="InterPro"/>
</dbReference>
<evidence type="ECO:0000259" key="2">
    <source>
        <dbReference type="Pfam" id="PF12657"/>
    </source>
</evidence>
<dbReference type="InterPro" id="IPR015943">
    <property type="entry name" value="WD40/YVTN_repeat-like_dom_sf"/>
</dbReference>
<organism evidence="3 4">
    <name type="scientific">Yarrowia lipolytica</name>
    <name type="common">Candida lipolytica</name>
    <dbReference type="NCBI Taxonomy" id="4952"/>
    <lineage>
        <taxon>Eukaryota</taxon>
        <taxon>Fungi</taxon>
        <taxon>Dikarya</taxon>
        <taxon>Ascomycota</taxon>
        <taxon>Saccharomycotina</taxon>
        <taxon>Dipodascomycetes</taxon>
        <taxon>Dipodascales</taxon>
        <taxon>Dipodascales incertae sedis</taxon>
        <taxon>Yarrowia</taxon>
    </lineage>
</organism>
<dbReference type="GO" id="GO:0000127">
    <property type="term" value="C:transcription factor TFIIIC complex"/>
    <property type="evidence" value="ECO:0007669"/>
    <property type="project" value="InterPro"/>
</dbReference>
<feature type="compositionally biased region" description="Basic and acidic residues" evidence="1">
    <location>
        <begin position="241"/>
        <end position="250"/>
    </location>
</feature>
<dbReference type="EMBL" id="CP017557">
    <property type="protein sequence ID" value="AOW04901.1"/>
    <property type="molecule type" value="Genomic_DNA"/>
</dbReference>
<name>A0A1D8NGZ3_YARLL</name>
<dbReference type="PANTHER" id="PTHR15496">
    <property type="entry name" value="GENERAL TRANSCRIPTION FACTOR 3C POLYPEPTIDE 4 FAMILY"/>
    <property type="match status" value="1"/>
</dbReference>
<gene>
    <name evidence="3" type="ORF">YALI1_E04229g</name>
</gene>
<dbReference type="PANTHER" id="PTHR15496:SF2">
    <property type="entry name" value="GENERAL TRANSCRIPTION FACTOR 3C POLYPEPTIDE 4"/>
    <property type="match status" value="1"/>
</dbReference>
<dbReference type="RefSeq" id="XP_503503.3">
    <property type="nucleotide sequence ID" value="XM_503503.3"/>
</dbReference>
<proteinExistence type="predicted"/>
<dbReference type="SUPFAM" id="SSF101898">
    <property type="entry name" value="NHL repeat"/>
    <property type="match status" value="1"/>
</dbReference>
<dbReference type="VEuPathDB" id="FungiDB:YALI1_E04229g"/>
<dbReference type="GeneID" id="2912154"/>